<name>A0ABP9SDU6_9ACTN</name>
<evidence type="ECO:0000313" key="1">
    <source>
        <dbReference type="EMBL" id="GAA5194033.1"/>
    </source>
</evidence>
<protein>
    <submittedName>
        <fullName evidence="1">SAM-dependent methyltransferase</fullName>
    </submittedName>
</protein>
<dbReference type="Proteomes" id="UP001501570">
    <property type="component" value="Unassembled WGS sequence"/>
</dbReference>
<dbReference type="InterPro" id="IPR029063">
    <property type="entry name" value="SAM-dependent_MTases_sf"/>
</dbReference>
<dbReference type="RefSeq" id="WP_345634818.1">
    <property type="nucleotide sequence ID" value="NZ_BAABJQ010000020.1"/>
</dbReference>
<keyword evidence="1" id="KW-0489">Methyltransferase</keyword>
<dbReference type="Pfam" id="PF04672">
    <property type="entry name" value="Methyltransf_19"/>
    <property type="match status" value="1"/>
</dbReference>
<dbReference type="SUPFAM" id="SSF53335">
    <property type="entry name" value="S-adenosyl-L-methionine-dependent methyltransferases"/>
    <property type="match status" value="1"/>
</dbReference>
<gene>
    <name evidence="1" type="ORF">GCM10023322_57430</name>
</gene>
<sequence>MSADPLPSMSRIDTTIPHPARRYDYLLGGTTNFPADRESGDRMIAAFPAARTTVVENRRFMRRAVAELARSGIRQFLDVGSGIPTSPNTHEVAQGIAPESRVVYVDNDPIVLMHAKELLTGSEEGATAYLEADLHRPGDILEHPDLRRTLDLSQPVALMLVAVLHFFPDAQRPYDLVGSLVRALAPGSCLVMSHATADFVPPHTAARLDQIVRDEPFQVRTRVQFAAFFDGLELIDPGIRGVSEWRSENEPPPRPPAEAIGCYGAVARIP</sequence>
<dbReference type="PIRSF" id="PIRSF017393">
    <property type="entry name" value="MTase_SAV2177"/>
    <property type="match status" value="1"/>
</dbReference>
<evidence type="ECO:0000313" key="2">
    <source>
        <dbReference type="Proteomes" id="UP001501570"/>
    </source>
</evidence>
<proteinExistence type="predicted"/>
<dbReference type="EMBL" id="BAABJQ010000020">
    <property type="protein sequence ID" value="GAA5194033.1"/>
    <property type="molecule type" value="Genomic_DNA"/>
</dbReference>
<organism evidence="1 2">
    <name type="scientific">Rugosimonospora acidiphila</name>
    <dbReference type="NCBI Taxonomy" id="556531"/>
    <lineage>
        <taxon>Bacteria</taxon>
        <taxon>Bacillati</taxon>
        <taxon>Actinomycetota</taxon>
        <taxon>Actinomycetes</taxon>
        <taxon>Micromonosporales</taxon>
        <taxon>Micromonosporaceae</taxon>
        <taxon>Rugosimonospora</taxon>
    </lineage>
</organism>
<dbReference type="Gene3D" id="3.40.50.150">
    <property type="entry name" value="Vaccinia Virus protein VP39"/>
    <property type="match status" value="1"/>
</dbReference>
<dbReference type="InterPro" id="IPR006764">
    <property type="entry name" value="SAM_dep_MeTrfase_SAV2177_type"/>
</dbReference>
<accession>A0ABP9SDU6</accession>
<keyword evidence="1" id="KW-0808">Transferase</keyword>
<comment type="caution">
    <text evidence="1">The sequence shown here is derived from an EMBL/GenBank/DDBJ whole genome shotgun (WGS) entry which is preliminary data.</text>
</comment>
<keyword evidence="2" id="KW-1185">Reference proteome</keyword>
<reference evidence="2" key="1">
    <citation type="journal article" date="2019" name="Int. J. Syst. Evol. Microbiol.">
        <title>The Global Catalogue of Microorganisms (GCM) 10K type strain sequencing project: providing services to taxonomists for standard genome sequencing and annotation.</title>
        <authorList>
            <consortium name="The Broad Institute Genomics Platform"/>
            <consortium name="The Broad Institute Genome Sequencing Center for Infectious Disease"/>
            <person name="Wu L."/>
            <person name="Ma J."/>
        </authorList>
    </citation>
    <scope>NUCLEOTIDE SEQUENCE [LARGE SCALE GENOMIC DNA]</scope>
    <source>
        <strain evidence="2">JCM 18304</strain>
    </source>
</reference>
<dbReference type="GO" id="GO:0032259">
    <property type="term" value="P:methylation"/>
    <property type="evidence" value="ECO:0007669"/>
    <property type="project" value="UniProtKB-KW"/>
</dbReference>
<dbReference type="GO" id="GO:0008168">
    <property type="term" value="F:methyltransferase activity"/>
    <property type="evidence" value="ECO:0007669"/>
    <property type="project" value="UniProtKB-KW"/>
</dbReference>